<dbReference type="AlphaFoldDB" id="A0A7J6V047"/>
<protein>
    <submittedName>
        <fullName evidence="2">Uncharacterized protein</fullName>
    </submittedName>
</protein>
<keyword evidence="3" id="KW-1185">Reference proteome</keyword>
<accession>A0A7J6V047</accession>
<comment type="caution">
    <text evidence="2">The sequence shown here is derived from an EMBL/GenBank/DDBJ whole genome shotgun (WGS) entry which is preliminary data.</text>
</comment>
<evidence type="ECO:0000313" key="3">
    <source>
        <dbReference type="Proteomes" id="UP000554482"/>
    </source>
</evidence>
<keyword evidence="1" id="KW-0175">Coiled coil</keyword>
<name>A0A7J6V047_THATH</name>
<proteinExistence type="predicted"/>
<gene>
    <name evidence="2" type="ORF">FRX31_032768</name>
</gene>
<feature type="coiled-coil region" evidence="1">
    <location>
        <begin position="67"/>
        <end position="143"/>
    </location>
</feature>
<reference evidence="2 3" key="1">
    <citation type="submission" date="2020-06" db="EMBL/GenBank/DDBJ databases">
        <title>Transcriptomic and genomic resources for Thalictrum thalictroides and T. hernandezii: Facilitating candidate gene discovery in an emerging model plant lineage.</title>
        <authorList>
            <person name="Arias T."/>
            <person name="Riano-Pachon D.M."/>
            <person name="Di Stilio V.S."/>
        </authorList>
    </citation>
    <scope>NUCLEOTIDE SEQUENCE [LARGE SCALE GENOMIC DNA]</scope>
    <source>
        <strain evidence="3">cv. WT478/WT964</strain>
        <tissue evidence="2">Leaves</tissue>
    </source>
</reference>
<dbReference type="Proteomes" id="UP000554482">
    <property type="component" value="Unassembled WGS sequence"/>
</dbReference>
<organism evidence="2 3">
    <name type="scientific">Thalictrum thalictroides</name>
    <name type="common">Rue-anemone</name>
    <name type="synonym">Anemone thalictroides</name>
    <dbReference type="NCBI Taxonomy" id="46969"/>
    <lineage>
        <taxon>Eukaryota</taxon>
        <taxon>Viridiplantae</taxon>
        <taxon>Streptophyta</taxon>
        <taxon>Embryophyta</taxon>
        <taxon>Tracheophyta</taxon>
        <taxon>Spermatophyta</taxon>
        <taxon>Magnoliopsida</taxon>
        <taxon>Ranunculales</taxon>
        <taxon>Ranunculaceae</taxon>
        <taxon>Thalictroideae</taxon>
        <taxon>Thalictrum</taxon>
    </lineage>
</organism>
<evidence type="ECO:0000313" key="2">
    <source>
        <dbReference type="EMBL" id="KAF5177645.1"/>
    </source>
</evidence>
<sequence length="234" mass="26219">MFDLLVEGIAFVELPSVGKNVTTLPGAGKTAIELSSAGKAAVELPGVAKTELPSAAKTNGELPKLCRNVVKQAIVKHEKEINGLRKQVMALEAENTHLKAKNDEVRKAGFDVAQWCKTTKLKYEKTLSDLRNVVKERETLNDQLCKLKKEKEVMDAETQSLEEERVLTRTRYFEWKATNDKMKVMHDRAVEVRAEANQEVTIIQGNLDKVTKKLNNVMHNNAVLYNSCKLKVMG</sequence>
<evidence type="ECO:0000256" key="1">
    <source>
        <dbReference type="SAM" id="Coils"/>
    </source>
</evidence>
<dbReference type="EMBL" id="JABWDY010041103">
    <property type="protein sequence ID" value="KAF5177645.1"/>
    <property type="molecule type" value="Genomic_DNA"/>
</dbReference>